<evidence type="ECO:0000256" key="1">
    <source>
        <dbReference type="ARBA" id="ARBA00022723"/>
    </source>
</evidence>
<evidence type="ECO:0000256" key="4">
    <source>
        <dbReference type="SAM" id="MobiDB-lite"/>
    </source>
</evidence>
<dbReference type="PANTHER" id="PTHR43432">
    <property type="entry name" value="SLR0285 PROTEIN"/>
    <property type="match status" value="1"/>
</dbReference>
<dbReference type="OrthoDB" id="9785699at2"/>
<dbReference type="EMBL" id="SSOC01000001">
    <property type="protein sequence ID" value="THF67149.1"/>
    <property type="molecule type" value="Genomic_DNA"/>
</dbReference>
<dbReference type="PANTHER" id="PTHR43432:SF3">
    <property type="entry name" value="SLR0285 PROTEIN"/>
    <property type="match status" value="1"/>
</dbReference>
<keyword evidence="1" id="KW-0479">Metal-binding</keyword>
<dbReference type="SFLD" id="SFLDG01084">
    <property type="entry name" value="Uncharacterised_Radical_SAM_Su"/>
    <property type="match status" value="1"/>
</dbReference>
<comment type="caution">
    <text evidence="6">The sequence shown here is derived from an EMBL/GenBank/DDBJ whole genome shotgun (WGS) entry which is preliminary data.</text>
</comment>
<dbReference type="SFLD" id="SFLDS00029">
    <property type="entry name" value="Radical_SAM"/>
    <property type="match status" value="1"/>
</dbReference>
<dbReference type="Proteomes" id="UP000308430">
    <property type="component" value="Unassembled WGS sequence"/>
</dbReference>
<dbReference type="AlphaFoldDB" id="A0A4S4B3G0"/>
<dbReference type="InterPro" id="IPR007197">
    <property type="entry name" value="rSAM"/>
</dbReference>
<keyword evidence="7" id="KW-1185">Reference proteome</keyword>
<evidence type="ECO:0000256" key="3">
    <source>
        <dbReference type="ARBA" id="ARBA00023014"/>
    </source>
</evidence>
<dbReference type="SMART" id="SM00729">
    <property type="entry name" value="Elp3"/>
    <property type="match status" value="1"/>
</dbReference>
<dbReference type="InterPro" id="IPR058240">
    <property type="entry name" value="rSAM_sf"/>
</dbReference>
<evidence type="ECO:0000256" key="2">
    <source>
        <dbReference type="ARBA" id="ARBA00023004"/>
    </source>
</evidence>
<feature type="domain" description="Radical SAM core" evidence="5">
    <location>
        <begin position="79"/>
        <end position="316"/>
    </location>
</feature>
<gene>
    <name evidence="6" type="ORF">E6C76_01845</name>
</gene>
<reference evidence="6 7" key="1">
    <citation type="submission" date="2019-04" db="EMBL/GenBank/DDBJ databases">
        <title>Azoarcus nasutitermitis sp. nov. isolated from termite nest.</title>
        <authorList>
            <person name="Lin S.-Y."/>
            <person name="Hameed A."/>
            <person name="Hsu Y.-H."/>
            <person name="Young C.-C."/>
        </authorList>
    </citation>
    <scope>NUCLEOTIDE SEQUENCE [LARGE SCALE GENOMIC DNA]</scope>
    <source>
        <strain evidence="6 7">CC-YHH838</strain>
    </source>
</reference>
<dbReference type="InterPro" id="IPR006638">
    <property type="entry name" value="Elp3/MiaA/NifB-like_rSAM"/>
</dbReference>
<dbReference type="GO" id="GO:0003824">
    <property type="term" value="F:catalytic activity"/>
    <property type="evidence" value="ECO:0007669"/>
    <property type="project" value="InterPro"/>
</dbReference>
<evidence type="ECO:0000259" key="5">
    <source>
        <dbReference type="PROSITE" id="PS51918"/>
    </source>
</evidence>
<name>A0A4S4B3G0_9RHOO</name>
<proteinExistence type="predicted"/>
<sequence length="377" mass="41725">MAMPEPPPASFTPVPRGRGSTLSPDSRYAAWTRIHDAEEALAAHGIAGADCDDGEDGCNPATVLEIDRARSVLSYNHSPDIPFDRSINPYRGCEHGCSYCFARPTHAYLGLSPGLDFETRLSWKPDAARLLRAELARPGYRCAPIALGVNTDAYQPVERRLGITRQILEVLAATRHPVHVITKSALIERDVDLLADLARDGLAQVMFSVTTLDDELARRMEPRAARPARRLAAMARLARAGIPVGVLCAPLIPALNDHELESVLEAAQAHGARTAGYVLLRLPHELRELFADWLVRHYPGRARHVLSLIAQTRGGRLNDARFGHRMRGQGVFADLYRQRLQRACARLGLHARAMPVFDTTRFRPPAADARQLRLFDE</sequence>
<evidence type="ECO:0000313" key="7">
    <source>
        <dbReference type="Proteomes" id="UP000308430"/>
    </source>
</evidence>
<feature type="compositionally biased region" description="Pro residues" evidence="4">
    <location>
        <begin position="1"/>
        <end position="10"/>
    </location>
</feature>
<evidence type="ECO:0000313" key="6">
    <source>
        <dbReference type="EMBL" id="THF67149.1"/>
    </source>
</evidence>
<accession>A0A4S4B3G0</accession>
<organism evidence="6 7">
    <name type="scientific">Pseudothauera nasutitermitis</name>
    <dbReference type="NCBI Taxonomy" id="2565930"/>
    <lineage>
        <taxon>Bacteria</taxon>
        <taxon>Pseudomonadati</taxon>
        <taxon>Pseudomonadota</taxon>
        <taxon>Betaproteobacteria</taxon>
        <taxon>Rhodocyclales</taxon>
        <taxon>Zoogloeaceae</taxon>
        <taxon>Pseudothauera</taxon>
    </lineage>
</organism>
<dbReference type="PROSITE" id="PS51918">
    <property type="entry name" value="RADICAL_SAM"/>
    <property type="match status" value="1"/>
</dbReference>
<dbReference type="SUPFAM" id="SSF102114">
    <property type="entry name" value="Radical SAM enzymes"/>
    <property type="match status" value="1"/>
</dbReference>
<dbReference type="CDD" id="cd01335">
    <property type="entry name" value="Radical_SAM"/>
    <property type="match status" value="1"/>
</dbReference>
<keyword evidence="3" id="KW-0411">Iron-sulfur</keyword>
<dbReference type="GO" id="GO:0046872">
    <property type="term" value="F:metal ion binding"/>
    <property type="evidence" value="ECO:0007669"/>
    <property type="project" value="UniProtKB-KW"/>
</dbReference>
<protein>
    <submittedName>
        <fullName evidence="6">PA0069 family radical SAM protein</fullName>
    </submittedName>
</protein>
<dbReference type="NCBIfam" id="NF033668">
    <property type="entry name" value="rSAM_PA0069"/>
    <property type="match status" value="1"/>
</dbReference>
<dbReference type="InterPro" id="IPR040086">
    <property type="entry name" value="MJ0683-like"/>
</dbReference>
<dbReference type="Gene3D" id="3.80.30.30">
    <property type="match status" value="1"/>
</dbReference>
<keyword evidence="2" id="KW-0408">Iron</keyword>
<dbReference type="Pfam" id="PF04055">
    <property type="entry name" value="Radical_SAM"/>
    <property type="match status" value="1"/>
</dbReference>
<dbReference type="GO" id="GO:0051536">
    <property type="term" value="F:iron-sulfur cluster binding"/>
    <property type="evidence" value="ECO:0007669"/>
    <property type="project" value="UniProtKB-KW"/>
</dbReference>
<feature type="region of interest" description="Disordered" evidence="4">
    <location>
        <begin position="1"/>
        <end position="23"/>
    </location>
</feature>